<accession>A0A0G0VHS3</accession>
<keyword evidence="1" id="KW-0472">Membrane</keyword>
<gene>
    <name evidence="2" type="ORF">UU49_C0009G0013</name>
</gene>
<organism evidence="2 3">
    <name type="scientific">Candidatus Magasanikbacteria bacterium GW2011_GWC2_41_17</name>
    <dbReference type="NCBI Taxonomy" id="1619048"/>
    <lineage>
        <taxon>Bacteria</taxon>
        <taxon>Candidatus Magasanikiibacteriota</taxon>
    </lineage>
</organism>
<keyword evidence="1" id="KW-1133">Transmembrane helix</keyword>
<name>A0A0G0VHS3_9BACT</name>
<sequence>MKKINLTNFFRKDLNLKDKWWHRFLSIIFIFFFIIFTGYNLIAYSVSDIFRGDVGIQKWRNVELLSARINSEIKSIGALVKTGEKIGENDRTYVLNDQPDAYYNGVLNDVYCSNELSEKFLVIKNTRSIDSLYIRNLYKRENVSPEVFSNFIKQNGVKCLIVDAYSDTNGGRVTFLEPDKSYQDNWSFFEKSSIKTILYFIEMIPLVLIFSVLVFAGILVIYYKIFLYIVFGTKKENN</sequence>
<dbReference type="Proteomes" id="UP000034108">
    <property type="component" value="Unassembled WGS sequence"/>
</dbReference>
<evidence type="ECO:0000256" key="1">
    <source>
        <dbReference type="SAM" id="Phobius"/>
    </source>
</evidence>
<comment type="caution">
    <text evidence="2">The sequence shown here is derived from an EMBL/GenBank/DDBJ whole genome shotgun (WGS) entry which is preliminary data.</text>
</comment>
<proteinExistence type="predicted"/>
<protein>
    <submittedName>
        <fullName evidence="2">Uncharacterized protein</fullName>
    </submittedName>
</protein>
<dbReference type="EMBL" id="LCAV01000009">
    <property type="protein sequence ID" value="KKR99176.1"/>
    <property type="molecule type" value="Genomic_DNA"/>
</dbReference>
<evidence type="ECO:0000313" key="2">
    <source>
        <dbReference type="EMBL" id="KKR99176.1"/>
    </source>
</evidence>
<feature type="transmembrane region" description="Helical" evidence="1">
    <location>
        <begin position="20"/>
        <end position="42"/>
    </location>
</feature>
<dbReference type="STRING" id="1619048.UU49_C0009G0013"/>
<feature type="transmembrane region" description="Helical" evidence="1">
    <location>
        <begin position="197"/>
        <end position="223"/>
    </location>
</feature>
<evidence type="ECO:0000313" key="3">
    <source>
        <dbReference type="Proteomes" id="UP000034108"/>
    </source>
</evidence>
<reference evidence="2 3" key="1">
    <citation type="journal article" date="2015" name="Nature">
        <title>rRNA introns, odd ribosomes, and small enigmatic genomes across a large radiation of phyla.</title>
        <authorList>
            <person name="Brown C.T."/>
            <person name="Hug L.A."/>
            <person name="Thomas B.C."/>
            <person name="Sharon I."/>
            <person name="Castelle C.J."/>
            <person name="Singh A."/>
            <person name="Wilkins M.J."/>
            <person name="Williams K.H."/>
            <person name="Banfield J.F."/>
        </authorList>
    </citation>
    <scope>NUCLEOTIDE SEQUENCE [LARGE SCALE GENOMIC DNA]</scope>
</reference>
<dbReference type="AlphaFoldDB" id="A0A0G0VHS3"/>
<keyword evidence="1" id="KW-0812">Transmembrane</keyword>